<reference evidence="2 3" key="1">
    <citation type="submission" date="2016-02" db="EMBL/GenBank/DDBJ databases">
        <title>Genome analysis of coral dinoflagellate symbionts highlights evolutionary adaptations to a symbiotic lifestyle.</title>
        <authorList>
            <person name="Aranda M."/>
            <person name="Li Y."/>
            <person name="Liew Y.J."/>
            <person name="Baumgarten S."/>
            <person name="Simakov O."/>
            <person name="Wilson M."/>
            <person name="Piel J."/>
            <person name="Ashoor H."/>
            <person name="Bougouffa S."/>
            <person name="Bajic V.B."/>
            <person name="Ryu T."/>
            <person name="Ravasi T."/>
            <person name="Bayer T."/>
            <person name="Micklem G."/>
            <person name="Kim H."/>
            <person name="Bhak J."/>
            <person name="Lajeunesse T.C."/>
            <person name="Voolstra C.R."/>
        </authorList>
    </citation>
    <scope>NUCLEOTIDE SEQUENCE [LARGE SCALE GENOMIC DNA]</scope>
    <source>
        <strain evidence="2 3">CCMP2467</strain>
    </source>
</reference>
<feature type="region of interest" description="Disordered" evidence="1">
    <location>
        <begin position="1"/>
        <end position="21"/>
    </location>
</feature>
<evidence type="ECO:0000313" key="3">
    <source>
        <dbReference type="Proteomes" id="UP000186817"/>
    </source>
</evidence>
<dbReference type="AlphaFoldDB" id="A0A1Q9DQH2"/>
<dbReference type="OrthoDB" id="10289557at2759"/>
<gene>
    <name evidence="2" type="ORF">AK812_SmicGene20277</name>
</gene>
<feature type="region of interest" description="Disordered" evidence="1">
    <location>
        <begin position="524"/>
        <end position="565"/>
    </location>
</feature>
<accession>A0A1Q9DQH2</accession>
<dbReference type="Proteomes" id="UP000186817">
    <property type="component" value="Unassembled WGS sequence"/>
</dbReference>
<organism evidence="2 3">
    <name type="scientific">Symbiodinium microadriaticum</name>
    <name type="common">Dinoflagellate</name>
    <name type="synonym">Zooxanthella microadriatica</name>
    <dbReference type="NCBI Taxonomy" id="2951"/>
    <lineage>
        <taxon>Eukaryota</taxon>
        <taxon>Sar</taxon>
        <taxon>Alveolata</taxon>
        <taxon>Dinophyceae</taxon>
        <taxon>Suessiales</taxon>
        <taxon>Symbiodiniaceae</taxon>
        <taxon>Symbiodinium</taxon>
    </lineage>
</organism>
<sequence length="916" mass="102787">MLIGALSAGVPPVTGRNDPENDPLSCDDRLVEFHMQAGLVDKSWILFDSGACANCCPEWFAPDYPVLPLNESAPSLRSLSGKALEVQGRKIVRLDCGNGHSLSVQFYVCTGIPFPLVSVARLLLQDFWTVMAKDYLALIDPTGNPVPIVRPGKLVYLTPTVIPYAVADAARKAASCLPEVMTGIELERGSVELRGVKEGYKWDMWELNELELKLIRHVRIWRHEMLDPRIRLANKSPVPIAGQWSRLTGERVTYKTYKDGSTATVRDGNFLTLSNARSTDPKQWRGRVEFGLKHKPQLRHVQKTAPRPYDPIIGRDKSEVVNEDIVEFHKSNDPSGTVDRLDNEPAILDQQIDFSFLATENDLPKRTILNATDEQTGYSMAVVLPAKGSIEKYAVAELRRFVFEVGRTFGIVQYDKESSLKSIAKDMCKTIGGLSMRAAPTGHSQSQGSAKCKNRQEDLNGSPECTLGRNTEADEVILGNENGVFKVRTVKWRPPSQQWNATGVSKMLSVPRQPKGDGVDSTAFVMPPDLGVRGRVKPPPGLSRVEEDEENEEDGQLEDMVPGQSESLTVQDLLDNDGSDRAPAEIVHVICKRLGTLRRCNWKEGPVCFIKTYFRRAKRGDLQVRCLEFLHEKDEQLMVGYWRGRAKQATTVREGEEGNEKVLSVLSRCGLELGLKGEEKREVLPKGGFAPPVFFGIFYCTWSVDVEDGDWMWSVIVINPLAFVIKPMNRSTWSSFIHDHSEVAPAQKLRAVMIASVTPMRADQEEAEFRQKAPKRQGRRSRAPEIPTCKWIASIVGVEEVVGKVGAKIEVDVNAEEGELDQEMRLAEPLLWESEFSPEAEKKGVIKEMNSMKEFDVYDEVMVKDCTEEQVSEALDCTWVKVWKTETDLVVVRGCFQNVEKTEEDKTTCLRRRLHR</sequence>
<name>A0A1Q9DQH2_SYMMI</name>
<feature type="compositionally biased region" description="Basic residues" evidence="1">
    <location>
        <begin position="772"/>
        <end position="781"/>
    </location>
</feature>
<keyword evidence="3" id="KW-1185">Reference proteome</keyword>
<evidence type="ECO:0000313" key="2">
    <source>
        <dbReference type="EMBL" id="OLP97398.1"/>
    </source>
</evidence>
<dbReference type="EMBL" id="LSRX01000434">
    <property type="protein sequence ID" value="OLP97398.1"/>
    <property type="molecule type" value="Genomic_DNA"/>
</dbReference>
<feature type="region of interest" description="Disordered" evidence="1">
    <location>
        <begin position="763"/>
        <end position="782"/>
    </location>
</feature>
<proteinExistence type="predicted"/>
<comment type="caution">
    <text evidence="2">The sequence shown here is derived from an EMBL/GenBank/DDBJ whole genome shotgun (WGS) entry which is preliminary data.</text>
</comment>
<feature type="region of interest" description="Disordered" evidence="1">
    <location>
        <begin position="438"/>
        <end position="467"/>
    </location>
</feature>
<feature type="compositionally biased region" description="Acidic residues" evidence="1">
    <location>
        <begin position="546"/>
        <end position="557"/>
    </location>
</feature>
<evidence type="ECO:0000256" key="1">
    <source>
        <dbReference type="SAM" id="MobiDB-lite"/>
    </source>
</evidence>
<protein>
    <submittedName>
        <fullName evidence="2">Uncharacterized protein</fullName>
    </submittedName>
</protein>